<comment type="subunit">
    <text evidence="5">The complex is composed of two ATP-binding proteins (ModC), two transmembrane proteins (ModB) and a solute-binding protein (ModA).</text>
</comment>
<feature type="binding site" evidence="6">
    <location>
        <position position="58"/>
    </location>
    <ligand>
        <name>molybdate</name>
        <dbReference type="ChEBI" id="CHEBI:36264"/>
    </ligand>
</feature>
<keyword evidence="9" id="KW-1185">Reference proteome</keyword>
<evidence type="ECO:0000256" key="6">
    <source>
        <dbReference type="PIRSR" id="PIRSR004846-1"/>
    </source>
</evidence>
<accession>A0A1V2EZV1</accession>
<keyword evidence="3 6" id="KW-0479">Metal-binding</keyword>
<evidence type="ECO:0000256" key="4">
    <source>
        <dbReference type="ARBA" id="ARBA00022729"/>
    </source>
</evidence>
<evidence type="ECO:0000256" key="5">
    <source>
        <dbReference type="ARBA" id="ARBA00062515"/>
    </source>
</evidence>
<dbReference type="OrthoDB" id="9785015at2"/>
<dbReference type="EMBL" id="MPSB01000001">
    <property type="protein sequence ID" value="ONF97674.1"/>
    <property type="molecule type" value="Genomic_DNA"/>
</dbReference>
<keyword evidence="2 6" id="KW-0500">Molybdenum</keyword>
<dbReference type="GO" id="GO:0046872">
    <property type="term" value="F:metal ion binding"/>
    <property type="evidence" value="ECO:0007669"/>
    <property type="project" value="UniProtKB-KW"/>
</dbReference>
<organism evidence="8 9">
    <name type="scientific">Sphingomonas jeddahensis</name>
    <dbReference type="NCBI Taxonomy" id="1915074"/>
    <lineage>
        <taxon>Bacteria</taxon>
        <taxon>Pseudomonadati</taxon>
        <taxon>Pseudomonadota</taxon>
        <taxon>Alphaproteobacteria</taxon>
        <taxon>Sphingomonadales</taxon>
        <taxon>Sphingomonadaceae</taxon>
        <taxon>Sphingomonas</taxon>
    </lineage>
</organism>
<dbReference type="AlphaFoldDB" id="A0A1V2EZV1"/>
<evidence type="ECO:0000256" key="2">
    <source>
        <dbReference type="ARBA" id="ARBA00022505"/>
    </source>
</evidence>
<evidence type="ECO:0000313" key="8">
    <source>
        <dbReference type="EMBL" id="ONF97674.1"/>
    </source>
</evidence>
<dbReference type="Gene3D" id="3.40.190.10">
    <property type="entry name" value="Periplasmic binding protein-like II"/>
    <property type="match status" value="2"/>
</dbReference>
<evidence type="ECO:0000313" key="9">
    <source>
        <dbReference type="Proteomes" id="UP000188729"/>
    </source>
</evidence>
<reference evidence="8 9" key="1">
    <citation type="submission" date="2016-11" db="EMBL/GenBank/DDBJ databases">
        <title>Genome sequence of Sphingomonas jeddahensis G39.</title>
        <authorList>
            <person name="Poehlein A."/>
            <person name="Wuebbeler J.H."/>
            <person name="Steinbuechel A."/>
            <person name="Daniel R."/>
        </authorList>
    </citation>
    <scope>NUCLEOTIDE SEQUENCE [LARGE SCALE GENOMIC DNA]</scope>
    <source>
        <strain evidence="8 9">G39</strain>
    </source>
</reference>
<feature type="binding site" evidence="6">
    <location>
        <position position="169"/>
    </location>
    <ligand>
        <name>molybdate</name>
        <dbReference type="ChEBI" id="CHEBI:36264"/>
    </ligand>
</feature>
<dbReference type="PIRSF" id="PIRSF004846">
    <property type="entry name" value="ModA"/>
    <property type="match status" value="1"/>
</dbReference>
<evidence type="ECO:0000256" key="7">
    <source>
        <dbReference type="SAM" id="SignalP"/>
    </source>
</evidence>
<dbReference type="GO" id="GO:0015689">
    <property type="term" value="P:molybdate ion transport"/>
    <property type="evidence" value="ECO:0007669"/>
    <property type="project" value="InterPro"/>
</dbReference>
<dbReference type="PANTHER" id="PTHR30632">
    <property type="entry name" value="MOLYBDATE-BINDING PERIPLASMIC PROTEIN"/>
    <property type="match status" value="1"/>
</dbReference>
<evidence type="ECO:0000256" key="1">
    <source>
        <dbReference type="ARBA" id="ARBA00009175"/>
    </source>
</evidence>
<gene>
    <name evidence="8" type="primary">modA</name>
    <name evidence="8" type="ORF">SPHI_03060</name>
</gene>
<dbReference type="GO" id="GO:0030288">
    <property type="term" value="C:outer membrane-bounded periplasmic space"/>
    <property type="evidence" value="ECO:0007669"/>
    <property type="project" value="TreeGrafter"/>
</dbReference>
<dbReference type="GO" id="GO:1901359">
    <property type="term" value="F:tungstate binding"/>
    <property type="evidence" value="ECO:0007669"/>
    <property type="project" value="UniProtKB-ARBA"/>
</dbReference>
<comment type="similarity">
    <text evidence="1">Belongs to the bacterial solute-binding protein ModA family.</text>
</comment>
<dbReference type="SUPFAM" id="SSF53850">
    <property type="entry name" value="Periplasmic binding protein-like II"/>
    <property type="match status" value="1"/>
</dbReference>
<dbReference type="Pfam" id="PF13531">
    <property type="entry name" value="SBP_bac_11"/>
    <property type="match status" value="1"/>
</dbReference>
<dbReference type="InterPro" id="IPR005950">
    <property type="entry name" value="ModA"/>
</dbReference>
<dbReference type="STRING" id="1915074.SPHI_03060"/>
<sequence>MRLISSVLLFLTLVAPASAQKRGPLVLAAASMQEALGDAADAWARQGHARPTLSFAASSALARQVAAGAPADLFVSADQDWMDDLSSRKLLVTGTRAVLAGNRLVVVARSGQPSVGSKRGSALGKLLGAGALAMGDPAAVPAGKYGKAALERLGAWSYVAPRVVRSESVRAALSLVERGAAPYGIVYATDARIAPNLRVAGIFPPGSHPPIVYPIARLTTSRDPEAEGFRRFLLSSAGKAIMRRHGFVAR</sequence>
<dbReference type="PANTHER" id="PTHR30632:SF17">
    <property type="entry name" value="MOLYBDATE-BINDING PROTEIN MODA"/>
    <property type="match status" value="1"/>
</dbReference>
<comment type="caution">
    <text evidence="8">The sequence shown here is derived from an EMBL/GenBank/DDBJ whole genome shotgun (WGS) entry which is preliminary data.</text>
</comment>
<evidence type="ECO:0000256" key="3">
    <source>
        <dbReference type="ARBA" id="ARBA00022723"/>
    </source>
</evidence>
<name>A0A1V2EZV1_9SPHN</name>
<protein>
    <submittedName>
        <fullName evidence="8">Molybdate-binding periplasmic protein</fullName>
    </submittedName>
</protein>
<dbReference type="GO" id="GO:0030973">
    <property type="term" value="F:molybdate ion binding"/>
    <property type="evidence" value="ECO:0007669"/>
    <property type="project" value="TreeGrafter"/>
</dbReference>
<feature type="signal peptide" evidence="7">
    <location>
        <begin position="1"/>
        <end position="19"/>
    </location>
</feature>
<proteinExistence type="inferred from homology"/>
<dbReference type="RefSeq" id="WP_076743113.1">
    <property type="nucleotide sequence ID" value="NZ_MPSB01000001.1"/>
</dbReference>
<feature type="chain" id="PRO_5010699223" evidence="7">
    <location>
        <begin position="20"/>
        <end position="250"/>
    </location>
</feature>
<feature type="binding site" evidence="6">
    <location>
        <position position="187"/>
    </location>
    <ligand>
        <name>molybdate</name>
        <dbReference type="ChEBI" id="CHEBI:36264"/>
    </ligand>
</feature>
<feature type="binding site" evidence="6">
    <location>
        <position position="31"/>
    </location>
    <ligand>
        <name>molybdate</name>
        <dbReference type="ChEBI" id="CHEBI:36264"/>
    </ligand>
</feature>
<dbReference type="InterPro" id="IPR050682">
    <property type="entry name" value="ModA/WtpA"/>
</dbReference>
<dbReference type="FunFam" id="3.40.190.10:FF:000035">
    <property type="entry name" value="Molybdate ABC transporter substrate-binding protein"/>
    <property type="match status" value="1"/>
</dbReference>
<feature type="binding site" evidence="6">
    <location>
        <position position="142"/>
    </location>
    <ligand>
        <name>molybdate</name>
        <dbReference type="ChEBI" id="CHEBI:36264"/>
    </ligand>
</feature>
<dbReference type="Proteomes" id="UP000188729">
    <property type="component" value="Unassembled WGS sequence"/>
</dbReference>
<dbReference type="NCBIfam" id="TIGR01256">
    <property type="entry name" value="modA"/>
    <property type="match status" value="1"/>
</dbReference>
<keyword evidence="4 7" id="KW-0732">Signal</keyword>